<sequence length="152" mass="16164">MPHLPAMPSPASCRPTGARRVAAGLLAAVAASLSFGAAAAAATPHADEARARFERERAACLEGRSHQDRATCLREATNAYDEARRPSSGPQSRPDADQRRRNALARCERVRDEDRADCRRLALGEGTRSGSVEGGGVIKEIVTEVPAPPTPR</sequence>
<accession>A0A0K8NXY7</accession>
<evidence type="ECO:0000313" key="4">
    <source>
        <dbReference type="Proteomes" id="UP000037660"/>
    </source>
</evidence>
<dbReference type="AlphaFoldDB" id="A0A0K8NXY7"/>
<reference evidence="3 4" key="2">
    <citation type="journal article" date="2016" name="Science">
        <title>A bacterium that degrades and assimilates poly(ethylene terephthalate).</title>
        <authorList>
            <person name="Yoshida S."/>
            <person name="Hiraga K."/>
            <person name="Takehana T."/>
            <person name="Taniguchi I."/>
            <person name="Yamaji H."/>
            <person name="Maeda Y."/>
            <person name="Toyohara K."/>
            <person name="Miyamoto K."/>
            <person name="Kimura Y."/>
            <person name="Oda K."/>
        </authorList>
    </citation>
    <scope>NUCLEOTIDE SEQUENCE [LARGE SCALE GENOMIC DNA]</scope>
    <source>
        <strain evidence="4">NBRC 110686 / TISTR 2288 / 201-F6</strain>
    </source>
</reference>
<dbReference type="STRING" id="1547922.ISF6_0837"/>
<proteinExistence type="predicted"/>
<feature type="chain" id="PRO_5005513469" evidence="2">
    <location>
        <begin position="41"/>
        <end position="152"/>
    </location>
</feature>
<evidence type="ECO:0000256" key="1">
    <source>
        <dbReference type="SAM" id="MobiDB-lite"/>
    </source>
</evidence>
<feature type="region of interest" description="Disordered" evidence="1">
    <location>
        <begin position="74"/>
        <end position="152"/>
    </location>
</feature>
<gene>
    <name evidence="3" type="ORF">ISF6_0837</name>
</gene>
<keyword evidence="2" id="KW-0732">Signal</keyword>
<protein>
    <submittedName>
        <fullName evidence="3">Putative exported protein</fullName>
    </submittedName>
</protein>
<evidence type="ECO:0000313" key="3">
    <source>
        <dbReference type="EMBL" id="GAP35246.1"/>
    </source>
</evidence>
<dbReference type="RefSeq" id="WP_054019306.1">
    <property type="nucleotide sequence ID" value="NZ_BBYR01000017.1"/>
</dbReference>
<comment type="caution">
    <text evidence="3">The sequence shown here is derived from an EMBL/GenBank/DDBJ whole genome shotgun (WGS) entry which is preliminary data.</text>
</comment>
<feature type="compositionally biased region" description="Basic and acidic residues" evidence="1">
    <location>
        <begin position="94"/>
        <end position="122"/>
    </location>
</feature>
<keyword evidence="4" id="KW-1185">Reference proteome</keyword>
<feature type="signal peptide" evidence="2">
    <location>
        <begin position="1"/>
        <end position="40"/>
    </location>
</feature>
<evidence type="ECO:0000256" key="2">
    <source>
        <dbReference type="SAM" id="SignalP"/>
    </source>
</evidence>
<reference evidence="4" key="1">
    <citation type="submission" date="2015-07" db="EMBL/GenBank/DDBJ databases">
        <title>Discovery of a poly(ethylene terephthalate assimilation.</title>
        <authorList>
            <person name="Yoshida S."/>
            <person name="Hiraga K."/>
            <person name="Takehana T."/>
            <person name="Taniguchi I."/>
            <person name="Yamaji H."/>
            <person name="Maeda Y."/>
            <person name="Toyohara K."/>
            <person name="Miyamoto K."/>
            <person name="Kimura Y."/>
            <person name="Oda K."/>
        </authorList>
    </citation>
    <scope>NUCLEOTIDE SEQUENCE [LARGE SCALE GENOMIC DNA]</scope>
    <source>
        <strain evidence="4">NBRC 110686 / TISTR 2288 / 201-F6</strain>
    </source>
</reference>
<dbReference type="Proteomes" id="UP000037660">
    <property type="component" value="Unassembled WGS sequence"/>
</dbReference>
<dbReference type="EMBL" id="BBYR01000017">
    <property type="protein sequence ID" value="GAP35246.1"/>
    <property type="molecule type" value="Genomic_DNA"/>
</dbReference>
<organism evidence="3 4">
    <name type="scientific">Piscinibacter sakaiensis</name>
    <name type="common">Ideonella sakaiensis</name>
    <dbReference type="NCBI Taxonomy" id="1547922"/>
    <lineage>
        <taxon>Bacteria</taxon>
        <taxon>Pseudomonadati</taxon>
        <taxon>Pseudomonadota</taxon>
        <taxon>Betaproteobacteria</taxon>
        <taxon>Burkholderiales</taxon>
        <taxon>Sphaerotilaceae</taxon>
        <taxon>Piscinibacter</taxon>
    </lineage>
</organism>
<name>A0A0K8NXY7_PISS1</name>